<comment type="caution">
    <text evidence="1">The sequence shown here is derived from an EMBL/GenBank/DDBJ whole genome shotgun (WGS) entry which is preliminary data.</text>
</comment>
<sequence length="226" mass="25590">MKTTVFVLTNPACDVRDGQFQIADYAYTVPSLPAYAILHHALSFDLSIPIETGIQHQPYTIEGDKVVLSGRSIAGLSLIDRVTLTIGYSGVRDYALLFPHIQNEKLRSRLGWFAEEAERTFDASAWMSFVLMAGAVIEGLLTVRFYGDNGPNRNRDGKVDFYRLIKRAGESGLLSEGECENVDSVREARNTVHADRYESPFVDRKLAMDTYLVYDRLLKRRWDLDD</sequence>
<reference evidence="1 2" key="1">
    <citation type="submission" date="2019-03" db="EMBL/GenBank/DDBJ databases">
        <title>Genomic Encyclopedia of Archaeal and Bacterial Type Strains, Phase II (KMG-II): from individual species to whole genera.</title>
        <authorList>
            <person name="Goeker M."/>
        </authorList>
    </citation>
    <scope>NUCLEOTIDE SEQUENCE [LARGE SCALE GENOMIC DNA]</scope>
    <source>
        <strain evidence="1 2">DSM 27697</strain>
    </source>
</reference>
<proteinExistence type="predicted"/>
<accession>A0A4V2PDQ6</accession>
<organism evidence="1 2">
    <name type="scientific">Marinobacterium mangrovicola</name>
    <dbReference type="NCBI Taxonomy" id="1476959"/>
    <lineage>
        <taxon>Bacteria</taxon>
        <taxon>Pseudomonadati</taxon>
        <taxon>Pseudomonadota</taxon>
        <taxon>Gammaproteobacteria</taxon>
        <taxon>Oceanospirillales</taxon>
        <taxon>Oceanospirillaceae</taxon>
        <taxon>Marinobacterium</taxon>
    </lineage>
</organism>
<protein>
    <submittedName>
        <fullName evidence="1">Uncharacterized protein</fullName>
    </submittedName>
</protein>
<dbReference type="AlphaFoldDB" id="A0A4V2PDQ6"/>
<dbReference type="OrthoDB" id="6120394at2"/>
<dbReference type="RefSeq" id="WP_132294102.1">
    <property type="nucleotide sequence ID" value="NZ_SMFU01000009.1"/>
</dbReference>
<keyword evidence="2" id="KW-1185">Reference proteome</keyword>
<evidence type="ECO:0000313" key="1">
    <source>
        <dbReference type="EMBL" id="TCK06126.1"/>
    </source>
</evidence>
<gene>
    <name evidence="1" type="ORF">CLV83_3075</name>
</gene>
<dbReference type="EMBL" id="SMFU01000009">
    <property type="protein sequence ID" value="TCK06126.1"/>
    <property type="molecule type" value="Genomic_DNA"/>
</dbReference>
<dbReference type="Proteomes" id="UP000294546">
    <property type="component" value="Unassembled WGS sequence"/>
</dbReference>
<name>A0A4V2PDQ6_9GAMM</name>
<evidence type="ECO:0000313" key="2">
    <source>
        <dbReference type="Proteomes" id="UP000294546"/>
    </source>
</evidence>